<evidence type="ECO:0000313" key="11">
    <source>
        <dbReference type="Proteomes" id="UP001055102"/>
    </source>
</evidence>
<dbReference type="Gene3D" id="3.40.50.12160">
    <property type="entry name" value="Methylthiotransferase, N-terminal domain"/>
    <property type="match status" value="1"/>
</dbReference>
<dbReference type="InterPro" id="IPR020612">
    <property type="entry name" value="Methylthiotransferase_CS"/>
</dbReference>
<dbReference type="SMART" id="SM00729">
    <property type="entry name" value="Elp3"/>
    <property type="match status" value="1"/>
</dbReference>
<dbReference type="InterPro" id="IPR007197">
    <property type="entry name" value="rSAM"/>
</dbReference>
<evidence type="ECO:0000256" key="7">
    <source>
        <dbReference type="ARBA" id="ARBA00023014"/>
    </source>
</evidence>
<dbReference type="PANTHER" id="PTHR11918:SF45">
    <property type="entry name" value="THREONYLCARBAMOYLADENOSINE TRNA METHYLTHIOTRANSFERASE"/>
    <property type="match status" value="1"/>
</dbReference>
<dbReference type="InterPro" id="IPR023404">
    <property type="entry name" value="rSAM_horseshoe"/>
</dbReference>
<feature type="domain" description="Radical SAM core" evidence="9">
    <location>
        <begin position="125"/>
        <end position="358"/>
    </location>
</feature>
<keyword evidence="11" id="KW-1185">Reference proteome</keyword>
<keyword evidence="7" id="KW-0411">Iron-sulfur</keyword>
<dbReference type="PROSITE" id="PS01278">
    <property type="entry name" value="MTTASE_RADICAL"/>
    <property type="match status" value="1"/>
</dbReference>
<accession>A0ABQ4SRK1</accession>
<reference evidence="10" key="2">
    <citation type="submission" date="2021-08" db="EMBL/GenBank/DDBJ databases">
        <authorList>
            <person name="Tani A."/>
            <person name="Ola A."/>
            <person name="Ogura Y."/>
            <person name="Katsura K."/>
            <person name="Hayashi T."/>
        </authorList>
    </citation>
    <scope>NUCLEOTIDE SEQUENCE</scope>
    <source>
        <strain evidence="10">LMG 23639</strain>
    </source>
</reference>
<reference evidence="10" key="1">
    <citation type="journal article" date="2021" name="Front. Microbiol.">
        <title>Comprehensive Comparative Genomics and Phenotyping of Methylobacterium Species.</title>
        <authorList>
            <person name="Alessa O."/>
            <person name="Ogura Y."/>
            <person name="Fujitani Y."/>
            <person name="Takami H."/>
            <person name="Hayashi T."/>
            <person name="Sahin N."/>
            <person name="Tani A."/>
        </authorList>
    </citation>
    <scope>NUCLEOTIDE SEQUENCE</scope>
    <source>
        <strain evidence="10">LMG 23639</strain>
    </source>
</reference>
<comment type="cofactor">
    <cofactor evidence="1">
        <name>[4Fe-4S] cluster</name>
        <dbReference type="ChEBI" id="CHEBI:49883"/>
    </cofactor>
</comment>
<dbReference type="RefSeq" id="WP_238274486.1">
    <property type="nucleotide sequence ID" value="NZ_BPQR01000018.1"/>
</dbReference>
<dbReference type="SFLD" id="SFLDS00029">
    <property type="entry name" value="Radical_SAM"/>
    <property type="match status" value="1"/>
</dbReference>
<dbReference type="InterPro" id="IPR006467">
    <property type="entry name" value="MiaB-like_bact"/>
</dbReference>
<dbReference type="PROSITE" id="PS51449">
    <property type="entry name" value="MTTASE_N"/>
    <property type="match status" value="1"/>
</dbReference>
<dbReference type="InterPro" id="IPR006638">
    <property type="entry name" value="Elp3/MiaA/NifB-like_rSAM"/>
</dbReference>
<name>A0ABQ4SRK1_9HYPH</name>
<evidence type="ECO:0000256" key="3">
    <source>
        <dbReference type="ARBA" id="ARBA00022679"/>
    </source>
</evidence>
<evidence type="ECO:0000313" key="10">
    <source>
        <dbReference type="EMBL" id="GJE05822.1"/>
    </source>
</evidence>
<keyword evidence="5" id="KW-0479">Metal-binding</keyword>
<dbReference type="InterPro" id="IPR038135">
    <property type="entry name" value="Methylthiotransferase_N_sf"/>
</dbReference>
<keyword evidence="6" id="KW-0408">Iron</keyword>
<dbReference type="InterPro" id="IPR058240">
    <property type="entry name" value="rSAM_sf"/>
</dbReference>
<dbReference type="Gene3D" id="3.80.30.20">
    <property type="entry name" value="tm_1862 like domain"/>
    <property type="match status" value="1"/>
</dbReference>
<evidence type="ECO:0000256" key="2">
    <source>
        <dbReference type="ARBA" id="ARBA00022485"/>
    </source>
</evidence>
<sequence length="408" mass="43610">MAVETLSFGCRLNTVEAETMRAHAGATAQGDLVIVNTCAVTAAAGREARKAIRRLARTRPRAEIVVTGCGAEVETSDYSAMPEVARLVGNGAKLLPETWSRAAPEQGPGRIMAVREAPPSRIAGMEGHTRAFVPVQNGCDHRCTFCVIPFGRGNSRSVPLPAVVEQVARIVEGGGREAVLTGVDLTSYGADLPDAPTLGRLVRAILRGVPGLARLRLSSIDSVEADPELTEALAGEPRLMPHLHLSLQAGDDLVLKRMKRRHSRADAVRFCAEARRLRPGLVLGADLIAGFPTETEAQFARTLDLVAECGLTHLHVFPYSPRPGTPAARMPPVAPEAVRERAARLREAGDRARIAHLDGEIGQVRRILAERGGTGRTEAFTPVRLSAEPGTILDVRITGHDGRSLRAA</sequence>
<evidence type="ECO:0000259" key="9">
    <source>
        <dbReference type="PROSITE" id="PS51918"/>
    </source>
</evidence>
<dbReference type="CDD" id="cd01335">
    <property type="entry name" value="Radical_SAM"/>
    <property type="match status" value="1"/>
</dbReference>
<keyword evidence="3" id="KW-0808">Transferase</keyword>
<evidence type="ECO:0000256" key="5">
    <source>
        <dbReference type="ARBA" id="ARBA00022723"/>
    </source>
</evidence>
<dbReference type="InterPro" id="IPR013848">
    <property type="entry name" value="Methylthiotransferase_N"/>
</dbReference>
<comment type="caution">
    <text evidence="10">The sequence shown here is derived from an EMBL/GenBank/DDBJ whole genome shotgun (WGS) entry which is preliminary data.</text>
</comment>
<keyword evidence="4" id="KW-0949">S-adenosyl-L-methionine</keyword>
<dbReference type="Pfam" id="PF00919">
    <property type="entry name" value="UPF0004"/>
    <property type="match status" value="1"/>
</dbReference>
<evidence type="ECO:0000256" key="4">
    <source>
        <dbReference type="ARBA" id="ARBA00022691"/>
    </source>
</evidence>
<keyword evidence="2" id="KW-0004">4Fe-4S</keyword>
<organism evidence="10 11">
    <name type="scientific">Methylobacterium jeotgali</name>
    <dbReference type="NCBI Taxonomy" id="381630"/>
    <lineage>
        <taxon>Bacteria</taxon>
        <taxon>Pseudomonadati</taxon>
        <taxon>Pseudomonadota</taxon>
        <taxon>Alphaproteobacteria</taxon>
        <taxon>Hyphomicrobiales</taxon>
        <taxon>Methylobacteriaceae</taxon>
        <taxon>Methylobacterium</taxon>
    </lineage>
</organism>
<dbReference type="EMBL" id="BPQR01000018">
    <property type="protein sequence ID" value="GJE05822.1"/>
    <property type="molecule type" value="Genomic_DNA"/>
</dbReference>
<dbReference type="Pfam" id="PF04055">
    <property type="entry name" value="Radical_SAM"/>
    <property type="match status" value="1"/>
</dbReference>
<dbReference type="NCBIfam" id="TIGR01579">
    <property type="entry name" value="MiaB-like-C"/>
    <property type="match status" value="1"/>
</dbReference>
<evidence type="ECO:0000256" key="6">
    <source>
        <dbReference type="ARBA" id="ARBA00023004"/>
    </source>
</evidence>
<dbReference type="SFLD" id="SFLDG01082">
    <property type="entry name" value="B12-binding_domain_containing"/>
    <property type="match status" value="1"/>
</dbReference>
<evidence type="ECO:0000256" key="1">
    <source>
        <dbReference type="ARBA" id="ARBA00001966"/>
    </source>
</evidence>
<evidence type="ECO:0000259" key="8">
    <source>
        <dbReference type="PROSITE" id="PS51449"/>
    </source>
</evidence>
<dbReference type="NCBIfam" id="TIGR00089">
    <property type="entry name" value="MiaB/RimO family radical SAM methylthiotransferase"/>
    <property type="match status" value="1"/>
</dbReference>
<feature type="domain" description="MTTase N-terminal" evidence="8">
    <location>
        <begin position="1"/>
        <end position="104"/>
    </location>
</feature>
<gene>
    <name evidence="10" type="primary">mtaB</name>
    <name evidence="10" type="ORF">AOPFMNJM_1128</name>
</gene>
<dbReference type="PROSITE" id="PS51918">
    <property type="entry name" value="RADICAL_SAM"/>
    <property type="match status" value="1"/>
</dbReference>
<proteinExistence type="predicted"/>
<dbReference type="PANTHER" id="PTHR11918">
    <property type="entry name" value="RADICAL SAM PROTEINS"/>
    <property type="match status" value="1"/>
</dbReference>
<dbReference type="SUPFAM" id="SSF102114">
    <property type="entry name" value="Radical SAM enzymes"/>
    <property type="match status" value="1"/>
</dbReference>
<dbReference type="Proteomes" id="UP001055102">
    <property type="component" value="Unassembled WGS sequence"/>
</dbReference>
<protein>
    <submittedName>
        <fullName evidence="10">Threonylcarbamoyladenosine tRNA methylthiotransferase MtaB</fullName>
    </submittedName>
</protein>
<dbReference type="InterPro" id="IPR005839">
    <property type="entry name" value="Methylthiotransferase"/>
</dbReference>